<dbReference type="InterPro" id="IPR003591">
    <property type="entry name" value="Leu-rich_rpt_typical-subtyp"/>
</dbReference>
<evidence type="ECO:0000256" key="3">
    <source>
        <dbReference type="ARBA" id="ARBA00022737"/>
    </source>
</evidence>
<dbReference type="Gene3D" id="3.80.10.10">
    <property type="entry name" value="Ribonuclease Inhibitor"/>
    <property type="match status" value="2"/>
</dbReference>
<dbReference type="Proteomes" id="UP000472273">
    <property type="component" value="Unplaced"/>
</dbReference>
<feature type="domain" description="Ig-like" evidence="7">
    <location>
        <begin position="234"/>
        <end position="348"/>
    </location>
</feature>
<dbReference type="PANTHER" id="PTHR24366">
    <property type="entry name" value="IG(IMMUNOGLOBULIN) AND LRR(LEUCINE RICH REPEAT) DOMAINS"/>
    <property type="match status" value="1"/>
</dbReference>
<dbReference type="SUPFAM" id="SSF52058">
    <property type="entry name" value="L domain-like"/>
    <property type="match status" value="1"/>
</dbReference>
<keyword evidence="9" id="KW-1185">Reference proteome</keyword>
<feature type="signal peptide" evidence="6">
    <location>
        <begin position="1"/>
        <end position="18"/>
    </location>
</feature>
<dbReference type="Gene3D" id="2.60.40.10">
    <property type="entry name" value="Immunoglobulins"/>
    <property type="match status" value="1"/>
</dbReference>
<gene>
    <name evidence="8" type="primary">ISLR</name>
</gene>
<keyword evidence="3" id="KW-0677">Repeat</keyword>
<protein>
    <submittedName>
        <fullName evidence="8">Immunoglobulin superfamily containing leucine rich repeat</fullName>
    </submittedName>
</protein>
<evidence type="ECO:0000256" key="5">
    <source>
        <dbReference type="ARBA" id="ARBA00023180"/>
    </source>
</evidence>
<dbReference type="SUPFAM" id="SSF48726">
    <property type="entry name" value="Immunoglobulin"/>
    <property type="match status" value="1"/>
</dbReference>
<evidence type="ECO:0000256" key="1">
    <source>
        <dbReference type="ARBA" id="ARBA00022614"/>
    </source>
</evidence>
<keyword evidence="5" id="KW-0325">Glycoprotein</keyword>
<dbReference type="InterPro" id="IPR036179">
    <property type="entry name" value="Ig-like_dom_sf"/>
</dbReference>
<keyword evidence="4" id="KW-1015">Disulfide bond</keyword>
<name>A0A670YAJ7_PSETE</name>
<dbReference type="GeneTree" id="ENSGT00940000160967"/>
<evidence type="ECO:0000313" key="9">
    <source>
        <dbReference type="Proteomes" id="UP000472273"/>
    </source>
</evidence>
<dbReference type="InterPro" id="IPR003599">
    <property type="entry name" value="Ig_sub"/>
</dbReference>
<evidence type="ECO:0000259" key="7">
    <source>
        <dbReference type="PROSITE" id="PS50835"/>
    </source>
</evidence>
<evidence type="ECO:0000313" key="8">
    <source>
        <dbReference type="Ensembl" id="ENSPTXP00000008949.1"/>
    </source>
</evidence>
<dbReference type="AlphaFoldDB" id="A0A670YAJ7"/>
<dbReference type="InterPro" id="IPR013783">
    <property type="entry name" value="Ig-like_fold"/>
</dbReference>
<accession>A0A670YAJ7</accession>
<proteinExistence type="predicted"/>
<dbReference type="Pfam" id="PF07679">
    <property type="entry name" value="I-set"/>
    <property type="match status" value="1"/>
</dbReference>
<dbReference type="PROSITE" id="PS50835">
    <property type="entry name" value="IG_LIKE"/>
    <property type="match status" value="1"/>
</dbReference>
<dbReference type="OMA" id="AHNEIRV"/>
<evidence type="ECO:0000256" key="6">
    <source>
        <dbReference type="SAM" id="SignalP"/>
    </source>
</evidence>
<dbReference type="InterPro" id="IPR001611">
    <property type="entry name" value="Leu-rich_rpt"/>
</dbReference>
<dbReference type="InterPro" id="IPR007110">
    <property type="entry name" value="Ig-like_dom"/>
</dbReference>
<dbReference type="SMART" id="SM00409">
    <property type="entry name" value="IG"/>
    <property type="match status" value="1"/>
</dbReference>
<dbReference type="PROSITE" id="PS51450">
    <property type="entry name" value="LRR"/>
    <property type="match status" value="2"/>
</dbReference>
<dbReference type="PRINTS" id="PR00019">
    <property type="entry name" value="LEURICHRPT"/>
</dbReference>
<dbReference type="SMART" id="SM00408">
    <property type="entry name" value="IGc2"/>
    <property type="match status" value="1"/>
</dbReference>
<dbReference type="InterPro" id="IPR013098">
    <property type="entry name" value="Ig_I-set"/>
</dbReference>
<dbReference type="InterPro" id="IPR032675">
    <property type="entry name" value="LRR_dom_sf"/>
</dbReference>
<keyword evidence="2 6" id="KW-0732">Signal</keyword>
<evidence type="ECO:0000256" key="2">
    <source>
        <dbReference type="ARBA" id="ARBA00022729"/>
    </source>
</evidence>
<keyword evidence="1" id="KW-0433">Leucine-rich repeat</keyword>
<reference evidence="8" key="1">
    <citation type="submission" date="2025-08" db="UniProtKB">
        <authorList>
            <consortium name="Ensembl"/>
        </authorList>
    </citation>
    <scope>IDENTIFICATION</scope>
</reference>
<dbReference type="InterPro" id="IPR003598">
    <property type="entry name" value="Ig_sub2"/>
</dbReference>
<feature type="chain" id="PRO_5025385754" evidence="6">
    <location>
        <begin position="19"/>
        <end position="420"/>
    </location>
</feature>
<dbReference type="Ensembl" id="ENSPTXT00000009257.1">
    <property type="protein sequence ID" value="ENSPTXP00000008949.1"/>
    <property type="gene ID" value="ENSPTXG00000006445.1"/>
</dbReference>
<sequence length="420" mass="46829">MDLFTCLLITLLLVGIQSCPEVCRCVAKKKYERYVADCSYQDLQVVPQDFSSNTTTLTLSVNHIASLGEESFANTAKLQGLWLSYNQIGTVAVGTFSFLVHLRALDLSHNQINNFPWRDLSNLTSLQQLKLSNNHLEKIPPEAFRPLKDLRSLWLSDNRLAILSDGTFSSMPKLAQLQINNNPFDCTCKIWWLDGWLQSTLVSIPEKKSVTCATPETQKGLILGRSLKLDCALPSVQLVYHSSLENSKLKDGLTLQLHCNAVGKPPPKIRWKIQTADQHVAIDGPNVEREEDLLRDPAGSSQSRGRFLVFKNGSMAVTKFSKANEGIYTCQAYNDVGSREAFVHVALTGSEKPTTFLKNHLQASKNPNKTGDIREGLTSDENVKFVYLIPTMPKTVCNGGTQSQLGFWSLFLFCLLAHYS</sequence>
<organism evidence="8 9">
    <name type="scientific">Pseudonaja textilis</name>
    <name type="common">Eastern brown snake</name>
    <dbReference type="NCBI Taxonomy" id="8673"/>
    <lineage>
        <taxon>Eukaryota</taxon>
        <taxon>Metazoa</taxon>
        <taxon>Chordata</taxon>
        <taxon>Craniata</taxon>
        <taxon>Vertebrata</taxon>
        <taxon>Euteleostomi</taxon>
        <taxon>Lepidosauria</taxon>
        <taxon>Squamata</taxon>
        <taxon>Bifurcata</taxon>
        <taxon>Unidentata</taxon>
        <taxon>Episquamata</taxon>
        <taxon>Toxicofera</taxon>
        <taxon>Serpentes</taxon>
        <taxon>Colubroidea</taxon>
        <taxon>Elapidae</taxon>
        <taxon>Hydrophiinae</taxon>
        <taxon>Pseudonaja</taxon>
    </lineage>
</organism>
<dbReference type="SMART" id="SM00082">
    <property type="entry name" value="LRRCT"/>
    <property type="match status" value="1"/>
</dbReference>
<dbReference type="PANTHER" id="PTHR24366:SF15">
    <property type="entry name" value="IMMUNOGLOBULIN SUPERFAMILY CONTAINING LEUCINE-RICH REPEAT PROTEIN 2"/>
    <property type="match status" value="1"/>
</dbReference>
<evidence type="ECO:0000256" key="4">
    <source>
        <dbReference type="ARBA" id="ARBA00023157"/>
    </source>
</evidence>
<dbReference type="SMART" id="SM00369">
    <property type="entry name" value="LRR_TYP"/>
    <property type="match status" value="5"/>
</dbReference>
<reference evidence="8" key="2">
    <citation type="submission" date="2025-09" db="UniProtKB">
        <authorList>
            <consortium name="Ensembl"/>
        </authorList>
    </citation>
    <scope>IDENTIFICATION</scope>
</reference>
<dbReference type="InterPro" id="IPR000483">
    <property type="entry name" value="Cys-rich_flank_reg_C"/>
</dbReference>
<dbReference type="Pfam" id="PF13855">
    <property type="entry name" value="LRR_8"/>
    <property type="match status" value="2"/>
</dbReference>